<evidence type="ECO:0000313" key="1">
    <source>
        <dbReference type="EMBL" id="QUC07899.1"/>
    </source>
</evidence>
<evidence type="ECO:0008006" key="3">
    <source>
        <dbReference type="Google" id="ProtNLM"/>
    </source>
</evidence>
<protein>
    <recommendedName>
        <fullName evidence="3">Antitoxin</fullName>
    </recommendedName>
</protein>
<gene>
    <name evidence="1" type="ORF">J5A65_13440</name>
</gene>
<organism evidence="1 2">
    <name type="scientific">Arachnia rubra</name>
    <dbReference type="NCBI Taxonomy" id="1547448"/>
    <lineage>
        <taxon>Bacteria</taxon>
        <taxon>Bacillati</taxon>
        <taxon>Actinomycetota</taxon>
        <taxon>Actinomycetes</taxon>
        <taxon>Propionibacteriales</taxon>
        <taxon>Propionibacteriaceae</taxon>
        <taxon>Arachnia</taxon>
    </lineage>
</organism>
<dbReference type="Proteomes" id="UP000678513">
    <property type="component" value="Chromosome"/>
</dbReference>
<reference evidence="1 2" key="1">
    <citation type="submission" date="2021-03" db="EMBL/GenBank/DDBJ databases">
        <title>Human Oral Microbial Genomes.</title>
        <authorList>
            <person name="Johnston C.D."/>
            <person name="Chen T."/>
            <person name="Dewhirst F.E."/>
        </authorList>
    </citation>
    <scope>NUCLEOTIDE SEQUENCE [LARGE SCALE GENOMIC DNA]</scope>
    <source>
        <strain evidence="1 2">DSMZ 100122</strain>
    </source>
</reference>
<proteinExistence type="predicted"/>
<dbReference type="EMBL" id="CP072384">
    <property type="protein sequence ID" value="QUC07899.1"/>
    <property type="molecule type" value="Genomic_DNA"/>
</dbReference>
<evidence type="ECO:0000313" key="2">
    <source>
        <dbReference type="Proteomes" id="UP000678513"/>
    </source>
</evidence>
<accession>A0ABX7Y3X8</accession>
<name>A0ABX7Y3X8_9ACTN</name>
<dbReference type="RefSeq" id="WP_212323090.1">
    <property type="nucleotide sequence ID" value="NZ_AP024463.1"/>
</dbReference>
<sequence>MRTTVDLPPAVRERAQEIAQLQGRSLSAVVAELATRGLAQLDDHPAIIETDPRTGFPVLRIGRSITNEQVADLIEES</sequence>
<keyword evidence="2" id="KW-1185">Reference proteome</keyword>